<dbReference type="EMBL" id="VFPP01000001">
    <property type="protein sequence ID" value="TQM78450.1"/>
    <property type="molecule type" value="Genomic_DNA"/>
</dbReference>
<dbReference type="Gene3D" id="3.10.450.50">
    <property type="match status" value="1"/>
</dbReference>
<organism evidence="2 3">
    <name type="scientific">Saccharothrix saharensis</name>
    <dbReference type="NCBI Taxonomy" id="571190"/>
    <lineage>
        <taxon>Bacteria</taxon>
        <taxon>Bacillati</taxon>
        <taxon>Actinomycetota</taxon>
        <taxon>Actinomycetes</taxon>
        <taxon>Pseudonocardiales</taxon>
        <taxon>Pseudonocardiaceae</taxon>
        <taxon>Saccharothrix</taxon>
    </lineage>
</organism>
<reference evidence="2 3" key="1">
    <citation type="submission" date="2019-06" db="EMBL/GenBank/DDBJ databases">
        <title>Sequencing the genomes of 1000 actinobacteria strains.</title>
        <authorList>
            <person name="Klenk H.-P."/>
        </authorList>
    </citation>
    <scope>NUCLEOTIDE SEQUENCE [LARGE SCALE GENOMIC DNA]</scope>
    <source>
        <strain evidence="2 3">DSM 45456</strain>
    </source>
</reference>
<feature type="domain" description="SnoaL-like" evidence="1">
    <location>
        <begin position="6"/>
        <end position="97"/>
    </location>
</feature>
<evidence type="ECO:0000313" key="3">
    <source>
        <dbReference type="Proteomes" id="UP000316628"/>
    </source>
</evidence>
<dbReference type="InterPro" id="IPR032710">
    <property type="entry name" value="NTF2-like_dom_sf"/>
</dbReference>
<proteinExistence type="predicted"/>
<dbReference type="RefSeq" id="WP_141975184.1">
    <property type="nucleotide sequence ID" value="NZ_VFPP01000001.1"/>
</dbReference>
<dbReference type="Proteomes" id="UP000316628">
    <property type="component" value="Unassembled WGS sequence"/>
</dbReference>
<dbReference type="Pfam" id="PF12680">
    <property type="entry name" value="SnoaL_2"/>
    <property type="match status" value="1"/>
</dbReference>
<name>A0A543J6I8_9PSEU</name>
<dbReference type="InterPro" id="IPR037401">
    <property type="entry name" value="SnoaL-like"/>
</dbReference>
<dbReference type="SUPFAM" id="SSF54427">
    <property type="entry name" value="NTF2-like"/>
    <property type="match status" value="1"/>
</dbReference>
<keyword evidence="3" id="KW-1185">Reference proteome</keyword>
<evidence type="ECO:0000259" key="1">
    <source>
        <dbReference type="Pfam" id="PF12680"/>
    </source>
</evidence>
<gene>
    <name evidence="2" type="ORF">FHX81_0719</name>
</gene>
<dbReference type="OrthoDB" id="1163083at2"/>
<comment type="caution">
    <text evidence="2">The sequence shown here is derived from an EMBL/GenBank/DDBJ whole genome shotgun (WGS) entry which is preliminary data.</text>
</comment>
<dbReference type="AlphaFoldDB" id="A0A543J6I8"/>
<protein>
    <submittedName>
        <fullName evidence="2">SnoaL-like protein</fullName>
    </submittedName>
</protein>
<sequence length="128" mass="13944">MNAALRFKAAVEAGDIVGATEFFADDITFHSPVKFRPFEGIDTVRALFGVLQRTFEDFRYVGQYDGPDGHVLHFRTVVDGKQVEGIDLIELDADGRIGTFTVMIRPHSALTTVGEAVWAGLVADGVVS</sequence>
<evidence type="ECO:0000313" key="2">
    <source>
        <dbReference type="EMBL" id="TQM78450.1"/>
    </source>
</evidence>
<accession>A0A543J6I8</accession>